<dbReference type="PROSITE" id="PS51832">
    <property type="entry name" value="HD_GYP"/>
    <property type="match status" value="1"/>
</dbReference>
<dbReference type="InterPro" id="IPR037522">
    <property type="entry name" value="HD_GYP_dom"/>
</dbReference>
<dbReference type="SMART" id="SM00471">
    <property type="entry name" value="HDc"/>
    <property type="match status" value="1"/>
</dbReference>
<dbReference type="Proteomes" id="UP001214854">
    <property type="component" value="Unassembled WGS sequence"/>
</dbReference>
<sequence length="475" mass="52834">MTKAPKLPLVTAKNLRLSELLSAFSYALDITEGQPEGHCVRCCWIGMHVGEELGMSPQELWELYYVLLLKDLGCSSNAARICQLYLTNDLDFKRDFKEIDTGLSDVMRFVISHTGLKADLAERFRAVVNIFKNGGEIARELIETRCQRGADIARQLRFSEHIAVGIRDLDEHWDGRGQPMKLSRNAISPYARIALLSQCVDVFFMSRGRDAAKDEVLKRAGTWFEPEAVDAFLEICDRDGFWDGLGSPDIAARVQALEPPHAEVELDEDYLDDIAIAFGQVVDSKSPYTAGHSSRVALYTDMIAEVLGLEAHQRRWLKRAALLHDVGKLGVSNTILDKPGKLEGDEWTQMQAHALHTETILSRIGAFSELAKIAGAHHERLDGKGYPHGLGADEISFETRIISVADFFDALTADRPYRAAMPVWKALEIIGESVGNAIDPVCFEALKTAIDRIETNSTTGTVHMDAEDRPLQRIA</sequence>
<reference evidence="2 3" key="1">
    <citation type="submission" date="2023-01" db="EMBL/GenBank/DDBJ databases">
        <title>Novel species of the genus Asticcacaulis isolated from rivers.</title>
        <authorList>
            <person name="Lu H."/>
        </authorList>
    </citation>
    <scope>NUCLEOTIDE SEQUENCE [LARGE SCALE GENOMIC DNA]</scope>
    <source>
        <strain evidence="2 3">BYS171W</strain>
    </source>
</reference>
<dbReference type="Pfam" id="PF13487">
    <property type="entry name" value="HD_5"/>
    <property type="match status" value="2"/>
</dbReference>
<proteinExistence type="predicted"/>
<protein>
    <submittedName>
        <fullName evidence="2">HD-GYP domain-containing protein</fullName>
    </submittedName>
</protein>
<gene>
    <name evidence="2" type="ORF">PQU92_05780</name>
</gene>
<dbReference type="InterPro" id="IPR003607">
    <property type="entry name" value="HD/PDEase_dom"/>
</dbReference>
<dbReference type="SUPFAM" id="SSF109604">
    <property type="entry name" value="HD-domain/PDEase-like"/>
    <property type="match status" value="2"/>
</dbReference>
<evidence type="ECO:0000259" key="1">
    <source>
        <dbReference type="PROSITE" id="PS51832"/>
    </source>
</evidence>
<dbReference type="EMBL" id="JAQQKX010000003">
    <property type="protein sequence ID" value="MDC7682776.1"/>
    <property type="molecule type" value="Genomic_DNA"/>
</dbReference>
<comment type="caution">
    <text evidence="2">The sequence shown here is derived from an EMBL/GenBank/DDBJ whole genome shotgun (WGS) entry which is preliminary data.</text>
</comment>
<organism evidence="2 3">
    <name type="scientific">Asticcacaulis aquaticus</name>
    <dbReference type="NCBI Taxonomy" id="2984212"/>
    <lineage>
        <taxon>Bacteria</taxon>
        <taxon>Pseudomonadati</taxon>
        <taxon>Pseudomonadota</taxon>
        <taxon>Alphaproteobacteria</taxon>
        <taxon>Caulobacterales</taxon>
        <taxon>Caulobacteraceae</taxon>
        <taxon>Asticcacaulis</taxon>
    </lineage>
</organism>
<evidence type="ECO:0000313" key="3">
    <source>
        <dbReference type="Proteomes" id="UP001214854"/>
    </source>
</evidence>
<dbReference type="PANTHER" id="PTHR45228">
    <property type="entry name" value="CYCLIC DI-GMP PHOSPHODIESTERASE TM_0186-RELATED"/>
    <property type="match status" value="1"/>
</dbReference>
<dbReference type="RefSeq" id="WP_272747258.1">
    <property type="nucleotide sequence ID" value="NZ_JAQQKX010000003.1"/>
</dbReference>
<accession>A0ABT5HTG8</accession>
<dbReference type="CDD" id="cd00077">
    <property type="entry name" value="HDc"/>
    <property type="match status" value="1"/>
</dbReference>
<keyword evidence="3" id="KW-1185">Reference proteome</keyword>
<dbReference type="Gene3D" id="1.10.3210.10">
    <property type="entry name" value="Hypothetical protein af1432"/>
    <property type="match status" value="3"/>
</dbReference>
<dbReference type="InterPro" id="IPR052020">
    <property type="entry name" value="Cyclic_di-GMP/3'3'-cGAMP_PDE"/>
</dbReference>
<evidence type="ECO:0000313" key="2">
    <source>
        <dbReference type="EMBL" id="MDC7682776.1"/>
    </source>
</evidence>
<dbReference type="PANTHER" id="PTHR45228:SF5">
    <property type="entry name" value="CYCLIC DI-GMP PHOSPHODIESTERASE VC_1348-RELATED"/>
    <property type="match status" value="1"/>
</dbReference>
<feature type="domain" description="HD-GYP" evidence="1">
    <location>
        <begin position="267"/>
        <end position="462"/>
    </location>
</feature>
<name>A0ABT5HTG8_9CAUL</name>